<keyword evidence="4" id="KW-0067">ATP-binding</keyword>
<dbReference type="EMBL" id="JBHSDT010000008">
    <property type="protein sequence ID" value="MFC4404622.1"/>
    <property type="molecule type" value="Genomic_DNA"/>
</dbReference>
<dbReference type="InterPro" id="IPR053149">
    <property type="entry name" value="TPK"/>
</dbReference>
<dbReference type="SUPFAM" id="SSF63862">
    <property type="entry name" value="Thiamin pyrophosphokinase, substrate-binding domain"/>
    <property type="match status" value="1"/>
</dbReference>
<dbReference type="SUPFAM" id="SSF63999">
    <property type="entry name" value="Thiamin pyrophosphokinase, catalytic domain"/>
    <property type="match status" value="1"/>
</dbReference>
<dbReference type="RefSeq" id="WP_390253454.1">
    <property type="nucleotide sequence ID" value="NZ_JBHSDT010000008.1"/>
</dbReference>
<dbReference type="Pfam" id="PF04265">
    <property type="entry name" value="TPK_B1_binding"/>
    <property type="match status" value="1"/>
</dbReference>
<reference evidence="8" key="1">
    <citation type="journal article" date="2019" name="Int. J. Syst. Evol. Microbiol.">
        <title>The Global Catalogue of Microorganisms (GCM) 10K type strain sequencing project: providing services to taxonomists for standard genome sequencing and annotation.</title>
        <authorList>
            <consortium name="The Broad Institute Genomics Platform"/>
            <consortium name="The Broad Institute Genome Sequencing Center for Infectious Disease"/>
            <person name="Wu L."/>
            <person name="Ma J."/>
        </authorList>
    </citation>
    <scope>NUCLEOTIDE SEQUENCE [LARGE SCALE GENOMIC DNA]</scope>
    <source>
        <strain evidence="8">CCUG 37865</strain>
    </source>
</reference>
<keyword evidence="3" id="KW-0418">Kinase</keyword>
<dbReference type="CDD" id="cd07995">
    <property type="entry name" value="TPK"/>
    <property type="match status" value="1"/>
</dbReference>
<keyword evidence="8" id="KW-1185">Reference proteome</keyword>
<evidence type="ECO:0000256" key="4">
    <source>
        <dbReference type="ARBA" id="ARBA00022840"/>
    </source>
</evidence>
<dbReference type="Gene3D" id="3.40.50.10240">
    <property type="entry name" value="Thiamin pyrophosphokinase, catalytic domain"/>
    <property type="match status" value="1"/>
</dbReference>
<accession>A0ABV8WXL8</accession>
<evidence type="ECO:0000256" key="3">
    <source>
        <dbReference type="ARBA" id="ARBA00022777"/>
    </source>
</evidence>
<dbReference type="Proteomes" id="UP001595882">
    <property type="component" value="Unassembled WGS sequence"/>
</dbReference>
<evidence type="ECO:0000256" key="1">
    <source>
        <dbReference type="ARBA" id="ARBA00022679"/>
    </source>
</evidence>
<organism evidence="7 8">
    <name type="scientific">Gracilibacillus xinjiangensis</name>
    <dbReference type="NCBI Taxonomy" id="1193282"/>
    <lineage>
        <taxon>Bacteria</taxon>
        <taxon>Bacillati</taxon>
        <taxon>Bacillota</taxon>
        <taxon>Bacilli</taxon>
        <taxon>Bacillales</taxon>
        <taxon>Bacillaceae</taxon>
        <taxon>Gracilibacillus</taxon>
    </lineage>
</organism>
<evidence type="ECO:0000313" key="8">
    <source>
        <dbReference type="Proteomes" id="UP001595882"/>
    </source>
</evidence>
<gene>
    <name evidence="7" type="ORF">ACFOY7_16260</name>
</gene>
<dbReference type="InterPro" id="IPR036371">
    <property type="entry name" value="TPK_B1-bd_sf"/>
</dbReference>
<dbReference type="InterPro" id="IPR006282">
    <property type="entry name" value="Thi_PPkinase"/>
</dbReference>
<dbReference type="SMART" id="SM00983">
    <property type="entry name" value="TPK_B1_binding"/>
    <property type="match status" value="1"/>
</dbReference>
<comment type="caution">
    <text evidence="7">The sequence shown here is derived from an EMBL/GenBank/DDBJ whole genome shotgun (WGS) entry which is preliminary data.</text>
</comment>
<dbReference type="PANTHER" id="PTHR41299">
    <property type="entry name" value="THIAMINE PYROPHOSPHOKINASE"/>
    <property type="match status" value="1"/>
</dbReference>
<evidence type="ECO:0000259" key="6">
    <source>
        <dbReference type="SMART" id="SM00983"/>
    </source>
</evidence>
<keyword evidence="1 7" id="KW-0808">Transferase</keyword>
<evidence type="ECO:0000313" key="7">
    <source>
        <dbReference type="EMBL" id="MFC4404622.1"/>
    </source>
</evidence>
<dbReference type="PANTHER" id="PTHR41299:SF1">
    <property type="entry name" value="THIAMINE PYROPHOSPHOKINASE"/>
    <property type="match status" value="1"/>
</dbReference>
<feature type="domain" description="Thiamin pyrophosphokinase thiamin-binding" evidence="6">
    <location>
        <begin position="141"/>
        <end position="207"/>
    </location>
</feature>
<dbReference type="NCBIfam" id="TIGR01378">
    <property type="entry name" value="thi_PPkinase"/>
    <property type="match status" value="1"/>
</dbReference>
<dbReference type="InterPro" id="IPR036759">
    <property type="entry name" value="TPK_catalytic_sf"/>
</dbReference>
<sequence length="217" mass="24525">MKIGIVAGGPEKSLADLSTYNDIIDIWVGADKGSAYITKHQLSLDIAIGDFDSVSNKEIVNIRKQAKRFKQYPVEKDETDLELAVRTALSYKPEMVYFFGVTGGRLDHELVNIQLLYQLLKKDVKAVIVDNSNQLSLHMPGEHKVMKDSDREYISFLPFTHHVEGLTLEGFYYPLSNKTIEWGTTLCVSNQIINDIGTFSFHDGILILIKSIEPFKK</sequence>
<protein>
    <recommendedName>
        <fullName evidence="5">Thiamine diphosphokinase</fullName>
        <ecNumber evidence="5">2.7.6.2</ecNumber>
    </recommendedName>
</protein>
<proteinExistence type="predicted"/>
<dbReference type="Pfam" id="PF04263">
    <property type="entry name" value="TPK_catalytic"/>
    <property type="match status" value="1"/>
</dbReference>
<dbReference type="InterPro" id="IPR007371">
    <property type="entry name" value="TPK_catalytic"/>
</dbReference>
<evidence type="ECO:0000256" key="2">
    <source>
        <dbReference type="ARBA" id="ARBA00022741"/>
    </source>
</evidence>
<name>A0ABV8WXL8_9BACI</name>
<evidence type="ECO:0000256" key="5">
    <source>
        <dbReference type="NCBIfam" id="TIGR01378"/>
    </source>
</evidence>
<dbReference type="EC" id="2.7.6.2" evidence="5"/>
<keyword evidence="2" id="KW-0547">Nucleotide-binding</keyword>
<dbReference type="GO" id="GO:0004788">
    <property type="term" value="F:thiamine diphosphokinase activity"/>
    <property type="evidence" value="ECO:0007669"/>
    <property type="project" value="UniProtKB-EC"/>
</dbReference>
<dbReference type="InterPro" id="IPR007373">
    <property type="entry name" value="Thiamin_PyroPKinase_B1-bd"/>
</dbReference>